<name>A0AAW6EF48_9FIRM</name>
<dbReference type="PANTHER" id="PTHR35007">
    <property type="entry name" value="INTEGRAL MEMBRANE PROTEIN-RELATED"/>
    <property type="match status" value="1"/>
</dbReference>
<dbReference type="PANTHER" id="PTHR35007:SF1">
    <property type="entry name" value="PILUS ASSEMBLY PROTEIN"/>
    <property type="match status" value="1"/>
</dbReference>
<dbReference type="EMBL" id="JAQMLV010000017">
    <property type="protein sequence ID" value="MDB8745650.1"/>
    <property type="molecule type" value="Genomic_DNA"/>
</dbReference>
<comment type="caution">
    <text evidence="2">The sequence shown here is derived from an EMBL/GenBank/DDBJ whole genome shotgun (WGS) entry which is preliminary data.</text>
</comment>
<keyword evidence="2" id="KW-0418">Kinase</keyword>
<dbReference type="GO" id="GO:0016301">
    <property type="term" value="F:kinase activity"/>
    <property type="evidence" value="ECO:0007669"/>
    <property type="project" value="UniProtKB-KW"/>
</dbReference>
<dbReference type="Proteomes" id="UP001211015">
    <property type="component" value="Unassembled WGS sequence"/>
</dbReference>
<dbReference type="RefSeq" id="WP_117897106.1">
    <property type="nucleotide sequence ID" value="NZ_JACOGJ010000017.1"/>
</dbReference>
<accession>A0AAW6EF48</accession>
<feature type="transmembrane region" description="Helical" evidence="1">
    <location>
        <begin position="276"/>
        <end position="292"/>
    </location>
</feature>
<feature type="transmembrane region" description="Helical" evidence="1">
    <location>
        <begin position="304"/>
        <end position="322"/>
    </location>
</feature>
<keyword evidence="2" id="KW-0808">Transferase</keyword>
<proteinExistence type="predicted"/>
<reference evidence="2" key="1">
    <citation type="submission" date="2023-01" db="EMBL/GenBank/DDBJ databases">
        <title>Human gut microbiome strain richness.</title>
        <authorList>
            <person name="Chen-Liaw A."/>
        </authorList>
    </citation>
    <scope>NUCLEOTIDE SEQUENCE</scope>
    <source>
        <strain evidence="2">1001275st1_F4_1001275B_160808</strain>
    </source>
</reference>
<evidence type="ECO:0000256" key="1">
    <source>
        <dbReference type="SAM" id="Phobius"/>
    </source>
</evidence>
<feature type="transmembrane region" description="Helical" evidence="1">
    <location>
        <begin position="101"/>
        <end position="118"/>
    </location>
</feature>
<evidence type="ECO:0000313" key="3">
    <source>
        <dbReference type="Proteomes" id="UP001211015"/>
    </source>
</evidence>
<protein>
    <submittedName>
        <fullName evidence="2">Kinase</fullName>
    </submittedName>
</protein>
<evidence type="ECO:0000313" key="2">
    <source>
        <dbReference type="EMBL" id="MDB8745650.1"/>
    </source>
</evidence>
<dbReference type="AlphaFoldDB" id="A0AAW6EF48"/>
<feature type="transmembrane region" description="Helical" evidence="1">
    <location>
        <begin position="124"/>
        <end position="141"/>
    </location>
</feature>
<keyword evidence="1" id="KW-0812">Transmembrane</keyword>
<organism evidence="2 3">
    <name type="scientific">Ruminococcus bicirculans</name>
    <name type="common">ex Wegman et al. 2014</name>
    <dbReference type="NCBI Taxonomy" id="1160721"/>
    <lineage>
        <taxon>Bacteria</taxon>
        <taxon>Bacillati</taxon>
        <taxon>Bacillota</taxon>
        <taxon>Clostridia</taxon>
        <taxon>Eubacteriales</taxon>
        <taxon>Oscillospiraceae</taxon>
        <taxon>Ruminococcus</taxon>
    </lineage>
</organism>
<keyword evidence="1" id="KW-0472">Membrane</keyword>
<gene>
    <name evidence="2" type="ORF">PNU62_11535</name>
</gene>
<sequence>MRKKNKNNNENAQMQDMNTVQMDGANAAFAANANFSGAILQDAEAMETLTAESGEKSKKAKKALAKKEKAKKKKEEYIEKKGLLGNADDYHVYHMKPVDTLTGYLMGVAAVAAGAYIFFYSIPFSIIAGAIAGFFSIKLYRKSLLKKRQRRLLLQFKDLLESINNSYAAGKNTPDAFLGAYNDLQMQYGETSDIVKEVAIINAGIQNNYNIEELLLDLGDRSGLEDITNFSDVFEVSNRLGGNLKQVVSESYDMIRDKIDIELEINTIVASGRNELNIMAALPFLVVLMMKATSDSTGTNILDIGAKIIGIVLIGIAYLIGLKMTKIKI</sequence>
<keyword evidence="1" id="KW-1133">Transmembrane helix</keyword>